<keyword evidence="1" id="KW-0547">Nucleotide-binding</keyword>
<dbReference type="InterPro" id="IPR050795">
    <property type="entry name" value="Asn_Synthetase"/>
</dbReference>
<name>Q701W8_9CREN</name>
<dbReference type="GO" id="GO:0005524">
    <property type="term" value="F:ATP binding"/>
    <property type="evidence" value="ECO:0007669"/>
    <property type="project" value="UniProtKB-KW"/>
</dbReference>
<dbReference type="GO" id="GO:0004066">
    <property type="term" value="F:asparagine synthase (glutamine-hydrolyzing) activity"/>
    <property type="evidence" value="ECO:0007669"/>
    <property type="project" value="InterPro"/>
</dbReference>
<dbReference type="SUPFAM" id="SSF52402">
    <property type="entry name" value="Adenine nucleotide alpha hydrolases-like"/>
    <property type="match status" value="1"/>
</dbReference>
<dbReference type="PANTHER" id="PTHR11772">
    <property type="entry name" value="ASPARAGINE SYNTHETASE"/>
    <property type="match status" value="1"/>
</dbReference>
<evidence type="ECO:0000256" key="2">
    <source>
        <dbReference type="ARBA" id="ARBA00022840"/>
    </source>
</evidence>
<dbReference type="InterPro" id="IPR001962">
    <property type="entry name" value="Asn_synthase"/>
</dbReference>
<dbReference type="Gene3D" id="3.40.50.620">
    <property type="entry name" value="HUPs"/>
    <property type="match status" value="1"/>
</dbReference>
<organism evidence="4">
    <name type="scientific">uncultured crenarchaeote</name>
    <dbReference type="NCBI Taxonomy" id="29281"/>
    <lineage>
        <taxon>Archaea</taxon>
        <taxon>Thermoproteota</taxon>
        <taxon>environmental samples</taxon>
    </lineage>
</organism>
<dbReference type="AlphaFoldDB" id="Q701W8"/>
<sequence>MVHGNKDINEIIFGYTILYNSDLIDSLFATVSDNLRGINKIGIAFSGGIDSTLLAKICKNMNIDTTLLTIGFPDSNDIEFSKTISRKINMNHKVLEIDKHDFSVFSKKIRDEMTCRNLSHIENCIAFSYVAQLAINNGLNVVLTANGFDELFCGYNNFRFIFNQGNDTINKTIESKILNELELINEIKQAVEKYNISIIQPFLSKGFISIAMKFPIYDKIVSDDDLLRKHIIRKIALSFEIPPEVIIRRKKALQYGSLIHKNYKEID</sequence>
<accession>Q701W8</accession>
<dbReference type="PANTHER" id="PTHR11772:SF2">
    <property type="entry name" value="ASPARAGINE SYNTHETASE [GLUTAMINE-HYDROLYZING]"/>
    <property type="match status" value="1"/>
</dbReference>
<dbReference type="GO" id="GO:0006529">
    <property type="term" value="P:asparagine biosynthetic process"/>
    <property type="evidence" value="ECO:0007669"/>
    <property type="project" value="InterPro"/>
</dbReference>
<protein>
    <submittedName>
        <fullName evidence="4">Putative asparagine synthetase</fullName>
    </submittedName>
</protein>
<dbReference type="Pfam" id="PF00733">
    <property type="entry name" value="Asn_synthase"/>
    <property type="match status" value="1"/>
</dbReference>
<evidence type="ECO:0000313" key="4">
    <source>
        <dbReference type="EMBL" id="CAF28756.1"/>
    </source>
</evidence>
<proteinExistence type="predicted"/>
<evidence type="ECO:0000256" key="1">
    <source>
        <dbReference type="ARBA" id="ARBA00022741"/>
    </source>
</evidence>
<dbReference type="EMBL" id="AJ627422">
    <property type="protein sequence ID" value="CAF28756.1"/>
    <property type="molecule type" value="Genomic_DNA"/>
</dbReference>
<feature type="domain" description="Asparagine synthetase" evidence="3">
    <location>
        <begin position="25"/>
        <end position="160"/>
    </location>
</feature>
<dbReference type="GO" id="GO:0005829">
    <property type="term" value="C:cytosol"/>
    <property type="evidence" value="ECO:0007669"/>
    <property type="project" value="TreeGrafter"/>
</dbReference>
<evidence type="ECO:0000259" key="3">
    <source>
        <dbReference type="Pfam" id="PF00733"/>
    </source>
</evidence>
<dbReference type="InterPro" id="IPR014729">
    <property type="entry name" value="Rossmann-like_a/b/a_fold"/>
</dbReference>
<dbReference type="CDD" id="cd01991">
    <property type="entry name" value="Asn_synthase_B_C"/>
    <property type="match status" value="1"/>
</dbReference>
<reference evidence="4" key="1">
    <citation type="journal article" date="2005" name="Environ. Microbiol.">
        <title>Novel genes for nitrite reductase and Amo-related proteins indicate a role of uncultivated mesophilic crenarchaeota in nitrogen cycling.</title>
        <authorList>
            <person name="Treusch A.H."/>
            <person name="Leininger S."/>
            <person name="Kletzin A."/>
            <person name="Schuster S.C."/>
            <person name="Klenk H.-P."/>
            <person name="Schleper C."/>
        </authorList>
    </citation>
    <scope>NUCLEOTIDE SEQUENCE</scope>
</reference>
<keyword evidence="2" id="KW-0067">ATP-binding</keyword>